<dbReference type="KEGG" id="vg:28801439"/>
<proteinExistence type="predicted"/>
<sequence length="116" mass="12961">MKRLNLPDGTSLTPMNVECPACFARAGKHCTVPINVDFSGVPEQHDRVLIYGEHPAVVIEADDEGAIVLESDMSETWFSWDDLEECSPSDSRVDVIWFHLARESKLDEIARAMELG</sequence>
<dbReference type="GeneID" id="28801439"/>
<organism evidence="1 2">
    <name type="scientific">Gordonia phage Woes</name>
    <dbReference type="NCBI Taxonomy" id="1838084"/>
    <lineage>
        <taxon>Viruses</taxon>
        <taxon>Duplodnaviria</taxon>
        <taxon>Heunggongvirae</taxon>
        <taxon>Uroviricota</taxon>
        <taxon>Caudoviricetes</taxon>
        <taxon>Woesvirus</taxon>
        <taxon>Woesvirus woes</taxon>
    </lineage>
</organism>
<dbReference type="OrthoDB" id="28527at10239"/>
<protein>
    <submittedName>
        <fullName evidence="1">Uncharacterized protein</fullName>
    </submittedName>
</protein>
<dbReference type="RefSeq" id="YP_009273473.1">
    <property type="nucleotide sequence ID" value="NC_030905.1"/>
</dbReference>
<keyword evidence="2" id="KW-1185">Reference proteome</keyword>
<gene>
    <name evidence="1" type="primary">83</name>
    <name evidence="1" type="ORF">PBI_WOES_83</name>
</gene>
<accession>A0A160DG40</accession>
<evidence type="ECO:0000313" key="2">
    <source>
        <dbReference type="Proteomes" id="UP000203182"/>
    </source>
</evidence>
<name>A0A160DG40_9CAUD</name>
<evidence type="ECO:0000313" key="1">
    <source>
        <dbReference type="EMBL" id="ANA85854.1"/>
    </source>
</evidence>
<dbReference type="Proteomes" id="UP000203182">
    <property type="component" value="Segment"/>
</dbReference>
<dbReference type="EMBL" id="KU998240">
    <property type="protein sequence ID" value="ANA85854.1"/>
    <property type="molecule type" value="Genomic_DNA"/>
</dbReference>
<reference evidence="2" key="1">
    <citation type="submission" date="2016-03" db="EMBL/GenBank/DDBJ databases">
        <authorList>
            <person name="Ploux O."/>
        </authorList>
    </citation>
    <scope>NUCLEOTIDE SEQUENCE [LARGE SCALE GENOMIC DNA]</scope>
</reference>